<dbReference type="RefSeq" id="YP_009273534.1">
    <property type="nucleotide sequence ID" value="NC_030906.1"/>
</dbReference>
<evidence type="ECO:0000256" key="1">
    <source>
        <dbReference type="SAM" id="MobiDB-lite"/>
    </source>
</evidence>
<evidence type="ECO:0000313" key="4">
    <source>
        <dbReference type="Proteomes" id="UP000203886"/>
    </source>
</evidence>
<name>A0A0K0NL74_9CAUD</name>
<dbReference type="EMBL" id="KR063280">
    <property type="protein sequence ID" value="AKL88333.1"/>
    <property type="molecule type" value="Genomic_DNA"/>
</dbReference>
<dbReference type="GO" id="GO:0003678">
    <property type="term" value="F:DNA helicase activity"/>
    <property type="evidence" value="ECO:0007669"/>
    <property type="project" value="InterPro"/>
</dbReference>
<gene>
    <name evidence="3" type="ORF">GMA6_52</name>
</gene>
<dbReference type="Pfam" id="PF03796">
    <property type="entry name" value="DnaB_C"/>
    <property type="match status" value="1"/>
</dbReference>
<keyword evidence="3" id="KW-0378">Hydrolase</keyword>
<sequence>MAVSPEALLISSVIKTQDVKTALAEGAVEDMFHVHNDEWEWIARFFSKYRKAPSKLAFTRAFPKFRIRDVDDIKHFVSEVKIEHTRARLTEHLRDQADLLSQGKVQEACELAQSGIVKIAGDMGGSDEVDVLADWKSTYNEVKARKLRAEQFGQSGVPTGMSTLDEFTGGVGPGQLWVVGARLGEGKSWMLAAMACGAITGGYKAHFAALEMSKTEVTMRLHNLLSSSYGRAVFQSVQLSQGKGYDLKSYRRFLEDLPNQIKGSITVTDTRNIGAMEIAAHLERNKPDVYYLDYLTLAKTRGDGGWQDIGHFSKDLKQLAGQYGVGMVAAAQLNRSGSEPSKEPPGAETIAQADAIGQDADAVITLKKRSDRVTMAKMAKYRHGRSGYCWYMHVDLDNGLIEEVSKNRAEDIMDQDADRRDKLMEEMGKGPKARKRSEPVSTSKIKSTQQETLAGASGRKLRRRIK</sequence>
<feature type="compositionally biased region" description="Basic and acidic residues" evidence="1">
    <location>
        <begin position="414"/>
        <end position="429"/>
    </location>
</feature>
<feature type="domain" description="SF4 helicase" evidence="2">
    <location>
        <begin position="150"/>
        <end position="408"/>
    </location>
</feature>
<dbReference type="OrthoDB" id="2382at10239"/>
<dbReference type="PROSITE" id="PS51199">
    <property type="entry name" value="SF4_HELICASE"/>
    <property type="match status" value="1"/>
</dbReference>
<feature type="compositionally biased region" description="Polar residues" evidence="1">
    <location>
        <begin position="439"/>
        <end position="452"/>
    </location>
</feature>
<dbReference type="KEGG" id="vg:28801102"/>
<dbReference type="SUPFAM" id="SSF52540">
    <property type="entry name" value="P-loop containing nucleoside triphosphate hydrolases"/>
    <property type="match status" value="1"/>
</dbReference>
<organism evidence="3 4">
    <name type="scientific">Gordonia phage GMA6</name>
    <dbReference type="NCBI Taxonomy" id="1647285"/>
    <lineage>
        <taxon>Viruses</taxon>
        <taxon>Duplodnaviria</taxon>
        <taxon>Heunggongvirae</taxon>
        <taxon>Uroviricota</taxon>
        <taxon>Caudoviricetes</taxon>
        <taxon>Bendigovirus</taxon>
        <taxon>Bendigovirus GMA6</taxon>
    </lineage>
</organism>
<dbReference type="Proteomes" id="UP000203886">
    <property type="component" value="Segment"/>
</dbReference>
<dbReference type="Gene3D" id="3.40.50.300">
    <property type="entry name" value="P-loop containing nucleotide triphosphate hydrolases"/>
    <property type="match status" value="1"/>
</dbReference>
<dbReference type="GeneID" id="28801102"/>
<evidence type="ECO:0000259" key="2">
    <source>
        <dbReference type="PROSITE" id="PS51199"/>
    </source>
</evidence>
<dbReference type="GO" id="GO:0005524">
    <property type="term" value="F:ATP binding"/>
    <property type="evidence" value="ECO:0007669"/>
    <property type="project" value="InterPro"/>
</dbReference>
<dbReference type="GO" id="GO:0006260">
    <property type="term" value="P:DNA replication"/>
    <property type="evidence" value="ECO:0007669"/>
    <property type="project" value="InterPro"/>
</dbReference>
<keyword evidence="3" id="KW-0067">ATP-binding</keyword>
<reference evidence="3 4" key="1">
    <citation type="journal article" date="2015" name="PLoS ONE">
        <title>Lysis to Kill: Evaluation of the Lytic Abilities, and Genomics of Nine Bacteriophages Infective for Gordonia spp. and Their Potential Use in Activated Sludge Foam Biocontrol.</title>
        <authorList>
            <person name="Dyson Z.A."/>
            <person name="Tucci J."/>
            <person name="Seviour R.J."/>
            <person name="Petrovski S."/>
        </authorList>
    </citation>
    <scope>NUCLEOTIDE SEQUENCE [LARGE SCALE GENOMIC DNA]</scope>
</reference>
<dbReference type="PANTHER" id="PTHR30153">
    <property type="entry name" value="REPLICATIVE DNA HELICASE DNAB"/>
    <property type="match status" value="1"/>
</dbReference>
<dbReference type="InterPro" id="IPR027417">
    <property type="entry name" value="P-loop_NTPase"/>
</dbReference>
<dbReference type="PANTHER" id="PTHR30153:SF2">
    <property type="entry name" value="REPLICATIVE DNA HELICASE"/>
    <property type="match status" value="1"/>
</dbReference>
<feature type="region of interest" description="Disordered" evidence="1">
    <location>
        <begin position="414"/>
        <end position="466"/>
    </location>
</feature>
<keyword evidence="3" id="KW-0347">Helicase</keyword>
<accession>A0A0K0NL74</accession>
<dbReference type="InterPro" id="IPR007694">
    <property type="entry name" value="DNA_helicase_DnaB-like_C"/>
</dbReference>
<keyword evidence="4" id="KW-1185">Reference proteome</keyword>
<keyword evidence="3" id="KW-0547">Nucleotide-binding</keyword>
<evidence type="ECO:0000313" key="3">
    <source>
        <dbReference type="EMBL" id="AKL88333.1"/>
    </source>
</evidence>
<proteinExistence type="predicted"/>
<protein>
    <submittedName>
        <fullName evidence="3">Putative helicase</fullName>
    </submittedName>
</protein>